<organism evidence="1 2">
    <name type="scientific">Streptococcus suis</name>
    <dbReference type="NCBI Taxonomy" id="1307"/>
    <lineage>
        <taxon>Bacteria</taxon>
        <taxon>Bacillati</taxon>
        <taxon>Bacillota</taxon>
        <taxon>Bacilli</taxon>
        <taxon>Lactobacillales</taxon>
        <taxon>Streptococcaceae</taxon>
        <taxon>Streptococcus</taxon>
    </lineage>
</organism>
<name>A0A426TBL3_STRSU</name>
<evidence type="ECO:0000313" key="1">
    <source>
        <dbReference type="EMBL" id="RRR51492.1"/>
    </source>
</evidence>
<sequence length="66" mass="7642">MWNWLLRRRHLCFLRFSTCESTSCLDGGASSKSQISDLPPIFTVRFYGLCILIYARKYCDSWGACP</sequence>
<accession>A0A426TBL3</accession>
<gene>
    <name evidence="1" type="ORF">EI998_08635</name>
</gene>
<protein>
    <submittedName>
        <fullName evidence="1">Uncharacterized protein</fullName>
    </submittedName>
</protein>
<evidence type="ECO:0000313" key="2">
    <source>
        <dbReference type="Proteomes" id="UP000274117"/>
    </source>
</evidence>
<dbReference type="Proteomes" id="UP000274117">
    <property type="component" value="Unassembled WGS sequence"/>
</dbReference>
<reference evidence="1 2" key="2">
    <citation type="submission" date="2018-12" db="EMBL/GenBank/DDBJ databases">
        <title>Whole-genome sequences of fifteen clinical Streptococcus suis strains isolated from pigs between 2006 and 2018.</title>
        <authorList>
            <person name="Stevens M.J.A."/>
            <person name="Cernela N."/>
            <person name="Spoerry Serrano N."/>
            <person name="Schmitt S."/>
            <person name="Schrenzel J."/>
            <person name="Stephan R."/>
        </authorList>
    </citation>
    <scope>NUCLEOTIDE SEQUENCE [LARGE SCALE GENOMIC DNA]</scope>
    <source>
        <strain evidence="1 2">PP422</strain>
    </source>
</reference>
<dbReference type="EMBL" id="RSDO01000016">
    <property type="protein sequence ID" value="RRR51492.1"/>
    <property type="molecule type" value="Genomic_DNA"/>
</dbReference>
<reference evidence="1 2" key="1">
    <citation type="submission" date="2018-11" db="EMBL/GenBank/DDBJ databases">
        <authorList>
            <person name="Stevens M.J."/>
            <person name="Cernela N."/>
            <person name="Spoerry Serrano N."/>
            <person name="Schmitt S."/>
            <person name="Schrenzel J."/>
            <person name="Stephan R."/>
        </authorList>
    </citation>
    <scope>NUCLEOTIDE SEQUENCE [LARGE SCALE GENOMIC DNA]</scope>
    <source>
        <strain evidence="1 2">PP422</strain>
    </source>
</reference>
<comment type="caution">
    <text evidence="1">The sequence shown here is derived from an EMBL/GenBank/DDBJ whole genome shotgun (WGS) entry which is preliminary data.</text>
</comment>
<dbReference type="AlphaFoldDB" id="A0A426TBL3"/>
<proteinExistence type="predicted"/>